<dbReference type="Proteomes" id="UP000006683">
    <property type="component" value="Chromosome"/>
</dbReference>
<dbReference type="STRING" id="550540.Fbal_2094"/>
<evidence type="ECO:0008006" key="3">
    <source>
        <dbReference type="Google" id="ProtNLM"/>
    </source>
</evidence>
<evidence type="ECO:0000313" key="1">
    <source>
        <dbReference type="EMBL" id="ADN76297.1"/>
    </source>
</evidence>
<gene>
    <name evidence="1" type="ordered locus">Fbal_2094</name>
</gene>
<sequence length="285" mass="31696">MAKSLSTTALAKRLELPTKTLFERLARAGFLVREAERWCLTEQGRLAGGRNQHSDKFGEYVVWPETLKVPSPEGLLSVSKFSESTGLGRESLLGLLHEIGYLAPAPKGWRVTESGAAAGGVQQADRRNGAPYSLWPAALETDPLFKRALAQALGKDADKESTHGSIASFRAKFDAKYRTLDGHYVRSVAELTIDNWLYLAGLVHAYERPVRETLGQQDETFCSFFLPRGAIYIDYVEGLDADTLAARQSRYRQLGLKLIQLHLADLDNLDEVLPRRLLAFGIEVY</sequence>
<keyword evidence="2" id="KW-1185">Reference proteome</keyword>
<accession>E1SUX0</accession>
<reference evidence="1 2" key="1">
    <citation type="journal article" date="2010" name="Stand. Genomic Sci.">
        <title>Complete genome sequence of Ferrimonas balearica type strain (PAT).</title>
        <authorList>
            <person name="Nolan M."/>
            <person name="Sikorski J."/>
            <person name="Davenport K."/>
            <person name="Lucas S."/>
            <person name="Glavina Del Rio T."/>
            <person name="Tice H."/>
            <person name="Cheng J."/>
            <person name="Goodwin L."/>
            <person name="Pitluck S."/>
            <person name="Liolios K."/>
            <person name="Ivanova N."/>
            <person name="Mavromatis K."/>
            <person name="Ovchinnikova G."/>
            <person name="Pati A."/>
            <person name="Chen A."/>
            <person name="Palaniappan K."/>
            <person name="Land M."/>
            <person name="Hauser L."/>
            <person name="Chang Y."/>
            <person name="Jeffries C."/>
            <person name="Tapia R."/>
            <person name="Brettin T."/>
            <person name="Detter J."/>
            <person name="Han C."/>
            <person name="Yasawong M."/>
            <person name="Rohde M."/>
            <person name="Tindall B."/>
            <person name="Goker M."/>
            <person name="Woyke T."/>
            <person name="Bristow J."/>
            <person name="Eisen J."/>
            <person name="Markowitz V."/>
            <person name="Hugenholtz P."/>
            <person name="Kyrpides N."/>
            <person name="Klenk H."/>
            <person name="Lapidus A."/>
        </authorList>
    </citation>
    <scope>NUCLEOTIDE SEQUENCE [LARGE SCALE GENOMIC DNA]</scope>
    <source>
        <strain evidence="2">DSM 9799 / CCM 4581 / KCTC 23876 / PAT</strain>
    </source>
</reference>
<dbReference type="RefSeq" id="WP_013345603.1">
    <property type="nucleotide sequence ID" value="NC_014541.1"/>
</dbReference>
<dbReference type="eggNOG" id="ENOG502Z8I1">
    <property type="taxonomic scope" value="Bacteria"/>
</dbReference>
<evidence type="ECO:0000313" key="2">
    <source>
        <dbReference type="Proteomes" id="UP000006683"/>
    </source>
</evidence>
<dbReference type="AlphaFoldDB" id="E1SUX0"/>
<dbReference type="OrthoDB" id="5500241at2"/>
<dbReference type="EMBL" id="CP002209">
    <property type="protein sequence ID" value="ADN76297.1"/>
    <property type="molecule type" value="Genomic_DNA"/>
</dbReference>
<proteinExistence type="predicted"/>
<name>E1SUX0_FERBD</name>
<dbReference type="GeneID" id="67182301"/>
<dbReference type="KEGG" id="fbl:Fbal_2094"/>
<protein>
    <recommendedName>
        <fullName evidence="3">Glycerol kinase</fullName>
    </recommendedName>
</protein>
<dbReference type="HOGENOM" id="CLU_076055_0_0_6"/>
<organism evidence="1 2">
    <name type="scientific">Ferrimonas balearica (strain DSM 9799 / CCM 4581 / KCTC 23876 / PAT)</name>
    <dbReference type="NCBI Taxonomy" id="550540"/>
    <lineage>
        <taxon>Bacteria</taxon>
        <taxon>Pseudomonadati</taxon>
        <taxon>Pseudomonadota</taxon>
        <taxon>Gammaproteobacteria</taxon>
        <taxon>Alteromonadales</taxon>
        <taxon>Ferrimonadaceae</taxon>
        <taxon>Ferrimonas</taxon>
    </lineage>
</organism>